<keyword evidence="2" id="KW-0489">Methyltransferase</keyword>
<dbReference type="Gene3D" id="3.40.50.150">
    <property type="entry name" value="Vaccinia Virus protein VP39"/>
    <property type="match status" value="1"/>
</dbReference>
<organism evidence="2 3">
    <name type="scientific">Sphaerisporangium corydalis</name>
    <dbReference type="NCBI Taxonomy" id="1441875"/>
    <lineage>
        <taxon>Bacteria</taxon>
        <taxon>Bacillati</taxon>
        <taxon>Actinomycetota</taxon>
        <taxon>Actinomycetes</taxon>
        <taxon>Streptosporangiales</taxon>
        <taxon>Streptosporangiaceae</taxon>
        <taxon>Sphaerisporangium</taxon>
    </lineage>
</organism>
<name>A0ABV9EDR4_9ACTN</name>
<evidence type="ECO:0000313" key="2">
    <source>
        <dbReference type="EMBL" id="MFC4586717.1"/>
    </source>
</evidence>
<protein>
    <submittedName>
        <fullName evidence="2">Methyltransferase domain-containing protein</fullName>
    </submittedName>
</protein>
<evidence type="ECO:0000259" key="1">
    <source>
        <dbReference type="Pfam" id="PF13847"/>
    </source>
</evidence>
<dbReference type="PANTHER" id="PTHR44068">
    <property type="entry name" value="ZGC:194242"/>
    <property type="match status" value="1"/>
</dbReference>
<sequence>MTTGTEQTSPAPEGTSDYYDVSNLVLVELWDDNFHHGYWLSEDDESSNKVATDRLTDLLIEKSGLGRGGRVLDVGCGIGTSAFRLAGISPAEVVGVSNNQAQIDEANRRSAALGLAGRVTFEFADVLSLPYDDDAFDVVWVFEALMHMDRSRTLLELRRVLRPSGRIVITDLLRHGPLDEADERTVREHLEEMHSSPLLPEAEYRALVAEAGLELDELLDVSENTRKTAWRVYDAVNERYQEMVERFGPEVAGLLEVFRNPIGLLPQMGYLIAVARKPA</sequence>
<dbReference type="GO" id="GO:0032259">
    <property type="term" value="P:methylation"/>
    <property type="evidence" value="ECO:0007669"/>
    <property type="project" value="UniProtKB-KW"/>
</dbReference>
<dbReference type="Proteomes" id="UP001595891">
    <property type="component" value="Unassembled WGS sequence"/>
</dbReference>
<dbReference type="PANTHER" id="PTHR44068:SF11">
    <property type="entry name" value="GERANYL DIPHOSPHATE 2-C-METHYLTRANSFERASE"/>
    <property type="match status" value="1"/>
</dbReference>
<dbReference type="InterPro" id="IPR025714">
    <property type="entry name" value="Methyltranfer_dom"/>
</dbReference>
<dbReference type="InterPro" id="IPR029063">
    <property type="entry name" value="SAM-dependent_MTases_sf"/>
</dbReference>
<comment type="caution">
    <text evidence="2">The sequence shown here is derived from an EMBL/GenBank/DDBJ whole genome shotgun (WGS) entry which is preliminary data.</text>
</comment>
<dbReference type="Pfam" id="PF13847">
    <property type="entry name" value="Methyltransf_31"/>
    <property type="match status" value="1"/>
</dbReference>
<proteinExistence type="predicted"/>
<gene>
    <name evidence="2" type="ORF">ACFO8L_11565</name>
</gene>
<feature type="domain" description="Methyltransferase" evidence="1">
    <location>
        <begin position="67"/>
        <end position="189"/>
    </location>
</feature>
<dbReference type="CDD" id="cd02440">
    <property type="entry name" value="AdoMet_MTases"/>
    <property type="match status" value="1"/>
</dbReference>
<dbReference type="InterPro" id="IPR050447">
    <property type="entry name" value="Erg6_SMT_methyltransf"/>
</dbReference>
<dbReference type="EMBL" id="JBHSFN010000006">
    <property type="protein sequence ID" value="MFC4586717.1"/>
    <property type="molecule type" value="Genomic_DNA"/>
</dbReference>
<keyword evidence="2" id="KW-0808">Transferase</keyword>
<dbReference type="SUPFAM" id="SSF53335">
    <property type="entry name" value="S-adenosyl-L-methionine-dependent methyltransferases"/>
    <property type="match status" value="1"/>
</dbReference>
<dbReference type="GO" id="GO:0008168">
    <property type="term" value="F:methyltransferase activity"/>
    <property type="evidence" value="ECO:0007669"/>
    <property type="project" value="UniProtKB-KW"/>
</dbReference>
<evidence type="ECO:0000313" key="3">
    <source>
        <dbReference type="Proteomes" id="UP001595891"/>
    </source>
</evidence>
<accession>A0ABV9EDR4</accession>
<reference evidence="3" key="1">
    <citation type="journal article" date="2019" name="Int. J. Syst. Evol. Microbiol.">
        <title>The Global Catalogue of Microorganisms (GCM) 10K type strain sequencing project: providing services to taxonomists for standard genome sequencing and annotation.</title>
        <authorList>
            <consortium name="The Broad Institute Genomics Platform"/>
            <consortium name="The Broad Institute Genome Sequencing Center for Infectious Disease"/>
            <person name="Wu L."/>
            <person name="Ma J."/>
        </authorList>
    </citation>
    <scope>NUCLEOTIDE SEQUENCE [LARGE SCALE GENOMIC DNA]</scope>
    <source>
        <strain evidence="3">CCUG 49560</strain>
    </source>
</reference>
<keyword evidence="3" id="KW-1185">Reference proteome</keyword>
<dbReference type="RefSeq" id="WP_262842437.1">
    <property type="nucleotide sequence ID" value="NZ_JANZYP010000011.1"/>
</dbReference>